<gene>
    <name evidence="2" type="ORF">METZ01_LOCUS93546</name>
</gene>
<accession>A0A381VK73</accession>
<reference evidence="2" key="1">
    <citation type="submission" date="2018-05" db="EMBL/GenBank/DDBJ databases">
        <authorList>
            <person name="Lanie J.A."/>
            <person name="Ng W.-L."/>
            <person name="Kazmierczak K.M."/>
            <person name="Andrzejewski T.M."/>
            <person name="Davidsen T.M."/>
            <person name="Wayne K.J."/>
            <person name="Tettelin H."/>
            <person name="Glass J.I."/>
            <person name="Rusch D."/>
            <person name="Podicherti R."/>
            <person name="Tsui H.-C.T."/>
            <person name="Winkler M.E."/>
        </authorList>
    </citation>
    <scope>NUCLEOTIDE SEQUENCE</scope>
</reference>
<dbReference type="AlphaFoldDB" id="A0A381VK73"/>
<keyword evidence="1" id="KW-0472">Membrane</keyword>
<keyword evidence="1" id="KW-0812">Transmembrane</keyword>
<keyword evidence="1" id="KW-1133">Transmembrane helix</keyword>
<protein>
    <submittedName>
        <fullName evidence="2">Uncharacterized protein</fullName>
    </submittedName>
</protein>
<sequence length="38" mass="4325">MSASIRKVVYSKRKTGKQIMKYLLIPIVLISNMALCQV</sequence>
<feature type="non-terminal residue" evidence="2">
    <location>
        <position position="38"/>
    </location>
</feature>
<name>A0A381VK73_9ZZZZ</name>
<feature type="transmembrane region" description="Helical" evidence="1">
    <location>
        <begin position="20"/>
        <end position="35"/>
    </location>
</feature>
<evidence type="ECO:0000256" key="1">
    <source>
        <dbReference type="SAM" id="Phobius"/>
    </source>
</evidence>
<proteinExistence type="predicted"/>
<organism evidence="2">
    <name type="scientific">marine metagenome</name>
    <dbReference type="NCBI Taxonomy" id="408172"/>
    <lineage>
        <taxon>unclassified sequences</taxon>
        <taxon>metagenomes</taxon>
        <taxon>ecological metagenomes</taxon>
    </lineage>
</organism>
<evidence type="ECO:0000313" key="2">
    <source>
        <dbReference type="EMBL" id="SVA40692.1"/>
    </source>
</evidence>
<dbReference type="EMBL" id="UINC01009057">
    <property type="protein sequence ID" value="SVA40692.1"/>
    <property type="molecule type" value="Genomic_DNA"/>
</dbReference>